<evidence type="ECO:0000313" key="12">
    <source>
        <dbReference type="EMBL" id="SKB01226.1"/>
    </source>
</evidence>
<dbReference type="Pfam" id="PF02424">
    <property type="entry name" value="ApbE"/>
    <property type="match status" value="1"/>
</dbReference>
<dbReference type="PANTHER" id="PTHR30040:SF2">
    <property type="entry name" value="FAD:PROTEIN FMN TRANSFERASE"/>
    <property type="match status" value="1"/>
</dbReference>
<accession>A0A1T4YHG6</accession>
<dbReference type="RefSeq" id="WP_044442889.1">
    <property type="nucleotide sequence ID" value="NZ_FUYG01000009.1"/>
</dbReference>
<keyword evidence="12" id="KW-0449">Lipoprotein</keyword>
<evidence type="ECO:0000256" key="3">
    <source>
        <dbReference type="ARBA" id="ARBA00016337"/>
    </source>
</evidence>
<dbReference type="EMBL" id="JYFC01000007">
    <property type="protein sequence ID" value="KJC63366.1"/>
    <property type="molecule type" value="Genomic_DNA"/>
</dbReference>
<evidence type="ECO:0000313" key="13">
    <source>
        <dbReference type="Proteomes" id="UP000032503"/>
    </source>
</evidence>
<proteinExistence type="predicted"/>
<keyword evidence="13" id="KW-1185">Reference proteome</keyword>
<evidence type="ECO:0000256" key="5">
    <source>
        <dbReference type="ARBA" id="ARBA00022679"/>
    </source>
</evidence>
<evidence type="ECO:0000256" key="6">
    <source>
        <dbReference type="ARBA" id="ARBA00022723"/>
    </source>
</evidence>
<evidence type="ECO:0000313" key="14">
    <source>
        <dbReference type="Proteomes" id="UP000189735"/>
    </source>
</evidence>
<keyword evidence="7" id="KW-0274">FAD</keyword>
<dbReference type="InterPro" id="IPR024932">
    <property type="entry name" value="ApbE"/>
</dbReference>
<evidence type="ECO:0000256" key="4">
    <source>
        <dbReference type="ARBA" id="ARBA00022630"/>
    </source>
</evidence>
<comment type="cofactor">
    <cofactor evidence="1">
        <name>Mg(2+)</name>
        <dbReference type="ChEBI" id="CHEBI:18420"/>
    </cofactor>
</comment>
<dbReference type="GO" id="GO:0046872">
    <property type="term" value="F:metal ion binding"/>
    <property type="evidence" value="ECO:0007669"/>
    <property type="project" value="UniProtKB-KW"/>
</dbReference>
<keyword evidence="4" id="KW-0285">Flavoprotein</keyword>
<dbReference type="InterPro" id="IPR003374">
    <property type="entry name" value="ApbE-like_sf"/>
</dbReference>
<evidence type="ECO:0000256" key="7">
    <source>
        <dbReference type="ARBA" id="ARBA00022827"/>
    </source>
</evidence>
<organism evidence="12 14">
    <name type="scientific">Agreia bicolorata</name>
    <dbReference type="NCBI Taxonomy" id="110935"/>
    <lineage>
        <taxon>Bacteria</taxon>
        <taxon>Bacillati</taxon>
        <taxon>Actinomycetota</taxon>
        <taxon>Actinomycetes</taxon>
        <taxon>Micrococcales</taxon>
        <taxon>Microbacteriaceae</taxon>
        <taxon>Agreia</taxon>
    </lineage>
</organism>
<keyword evidence="5" id="KW-0808">Transferase</keyword>
<reference evidence="14" key="4">
    <citation type="submission" date="2017-02" db="EMBL/GenBank/DDBJ databases">
        <authorList>
            <person name="Varghese N."/>
            <person name="Submissions S."/>
        </authorList>
    </citation>
    <scope>NUCLEOTIDE SEQUENCE [LARGE SCALE GENOMIC DNA]</scope>
    <source>
        <strain evidence="14">VKM Ac-2052</strain>
    </source>
</reference>
<evidence type="ECO:0000256" key="8">
    <source>
        <dbReference type="ARBA" id="ARBA00022842"/>
    </source>
</evidence>
<comment type="catalytic activity">
    <reaction evidence="10">
        <text>L-threonyl-[protein] + FAD = FMN-L-threonyl-[protein] + AMP + H(+)</text>
        <dbReference type="Rhea" id="RHEA:36847"/>
        <dbReference type="Rhea" id="RHEA-COMP:11060"/>
        <dbReference type="Rhea" id="RHEA-COMP:11061"/>
        <dbReference type="ChEBI" id="CHEBI:15378"/>
        <dbReference type="ChEBI" id="CHEBI:30013"/>
        <dbReference type="ChEBI" id="CHEBI:57692"/>
        <dbReference type="ChEBI" id="CHEBI:74257"/>
        <dbReference type="ChEBI" id="CHEBI:456215"/>
        <dbReference type="EC" id="2.7.1.180"/>
    </reaction>
</comment>
<evidence type="ECO:0000256" key="1">
    <source>
        <dbReference type="ARBA" id="ARBA00001946"/>
    </source>
</evidence>
<dbReference type="EMBL" id="FUYG01000009">
    <property type="protein sequence ID" value="SKB01226.1"/>
    <property type="molecule type" value="Genomic_DNA"/>
</dbReference>
<reference evidence="11 13" key="1">
    <citation type="journal article" date="2001" name="Int. J. Syst. Evol. Microbiol.">
        <title>Agreia bicolorata gen. nov., sp. nov., to accommodate actinobacteria isolated from narrow reed grass infected by the nematode Heteroanguina graminophila.</title>
        <authorList>
            <person name="Evtushenko L.I."/>
            <person name="Dorofeeva L.V."/>
            <person name="Dobrovolskaya T.G."/>
            <person name="Streshinskaya G.M."/>
            <person name="Subbotin S.A."/>
            <person name="Tiedje J.M."/>
        </authorList>
    </citation>
    <scope>NUCLEOTIDE SEQUENCE [LARGE SCALE GENOMIC DNA]</scope>
    <source>
        <strain evidence="11 13">VKM Ac-1804</strain>
    </source>
</reference>
<gene>
    <name evidence="12" type="ORF">SAMN06295879_3211</name>
    <name evidence="11" type="ORF">TZ00_14850</name>
</gene>
<dbReference type="EC" id="2.7.1.180" evidence="2"/>
<dbReference type="GO" id="GO:0016740">
    <property type="term" value="F:transferase activity"/>
    <property type="evidence" value="ECO:0007669"/>
    <property type="project" value="UniProtKB-KW"/>
</dbReference>
<keyword evidence="8" id="KW-0460">Magnesium</keyword>
<name>A0A1T4YHG6_9MICO</name>
<keyword evidence="6" id="KW-0479">Metal-binding</keyword>
<evidence type="ECO:0000256" key="9">
    <source>
        <dbReference type="ARBA" id="ARBA00031306"/>
    </source>
</evidence>
<dbReference type="PANTHER" id="PTHR30040">
    <property type="entry name" value="THIAMINE BIOSYNTHESIS LIPOPROTEIN APBE"/>
    <property type="match status" value="1"/>
</dbReference>
<reference evidence="12" key="3">
    <citation type="submission" date="2017-02" db="EMBL/GenBank/DDBJ databases">
        <authorList>
            <person name="Peterson S.W."/>
        </authorList>
    </citation>
    <scope>NUCLEOTIDE SEQUENCE [LARGE SCALE GENOMIC DNA]</scope>
    <source>
        <strain evidence="12">VKM Ac-2052</strain>
    </source>
</reference>
<evidence type="ECO:0000256" key="10">
    <source>
        <dbReference type="ARBA" id="ARBA00048540"/>
    </source>
</evidence>
<reference evidence="11" key="2">
    <citation type="submission" date="2015-02" db="EMBL/GenBank/DDBJ databases">
        <authorList>
            <person name="Vasilyev I.Y."/>
            <person name="Siniagina M.N."/>
            <person name="Malanin S.Y."/>
            <person name="Boulygina E.A."/>
            <person name="Grygoryeva T.V."/>
            <person name="Yarullina D.R."/>
            <person name="Ilinskaya O.N."/>
        </authorList>
    </citation>
    <scope>NUCLEOTIDE SEQUENCE</scope>
    <source>
        <strain evidence="11">VKM Ac-1804</strain>
    </source>
</reference>
<sequence>MPASSLRFTGIGTSWQIDTDDDLPEVVADRVRGRVEEFDRTYSRFRSDSLVASLAAESGSVDFPPDAIDLFDLYDRLDEISGGAVTPLVGRSLEHLGYDSQYSLTAQAGRVVPTKWTEVVSRSGSTVTTTAPTVIDVGAAGKGYLVDLVAEVLVDSGITGFVIDASGDLVNRGEPLRVGLEHPFDPSKAIGVVTIENESLCASGSNRRVWGAGLHHILDGRTGAPTSDIIATWAIAANGLLADGLATALFFVQPARLAEHFEFDWVRMHSSGIAERSRTLRGEVFS</sequence>
<dbReference type="AlphaFoldDB" id="A0A1T4YHG6"/>
<dbReference type="Proteomes" id="UP000189735">
    <property type="component" value="Unassembled WGS sequence"/>
</dbReference>
<dbReference type="Gene3D" id="3.10.520.10">
    <property type="entry name" value="ApbE-like domains"/>
    <property type="match status" value="1"/>
</dbReference>
<dbReference type="SUPFAM" id="SSF143631">
    <property type="entry name" value="ApbE-like"/>
    <property type="match status" value="1"/>
</dbReference>
<dbReference type="Proteomes" id="UP000032503">
    <property type="component" value="Unassembled WGS sequence"/>
</dbReference>
<evidence type="ECO:0000256" key="2">
    <source>
        <dbReference type="ARBA" id="ARBA00011955"/>
    </source>
</evidence>
<protein>
    <recommendedName>
        <fullName evidence="3">FAD:protein FMN transferase</fullName>
        <ecNumber evidence="2">2.7.1.180</ecNumber>
    </recommendedName>
    <alternativeName>
        <fullName evidence="9">Flavin transferase</fullName>
    </alternativeName>
</protein>
<evidence type="ECO:0000313" key="11">
    <source>
        <dbReference type="EMBL" id="KJC63366.1"/>
    </source>
</evidence>